<keyword evidence="3" id="KW-1185">Reference proteome</keyword>
<dbReference type="Proteomes" id="UP000268313">
    <property type="component" value="Unassembled WGS sequence"/>
</dbReference>
<feature type="region of interest" description="Disordered" evidence="1">
    <location>
        <begin position="11"/>
        <end position="35"/>
    </location>
</feature>
<evidence type="ECO:0000313" key="3">
    <source>
        <dbReference type="Proteomes" id="UP000268313"/>
    </source>
</evidence>
<feature type="region of interest" description="Disordered" evidence="1">
    <location>
        <begin position="64"/>
        <end position="101"/>
    </location>
</feature>
<evidence type="ECO:0000313" key="2">
    <source>
        <dbReference type="EMBL" id="RKH04108.1"/>
    </source>
</evidence>
<organism evidence="2 3">
    <name type="scientific">Corallococcus carmarthensis</name>
    <dbReference type="NCBI Taxonomy" id="2316728"/>
    <lineage>
        <taxon>Bacteria</taxon>
        <taxon>Pseudomonadati</taxon>
        <taxon>Myxococcota</taxon>
        <taxon>Myxococcia</taxon>
        <taxon>Myxococcales</taxon>
        <taxon>Cystobacterineae</taxon>
        <taxon>Myxococcaceae</taxon>
        <taxon>Corallococcus</taxon>
    </lineage>
</organism>
<dbReference type="AlphaFoldDB" id="A0A3A8K7E7"/>
<gene>
    <name evidence="2" type="ORF">D7X32_11875</name>
</gene>
<comment type="caution">
    <text evidence="2">The sequence shown here is derived from an EMBL/GenBank/DDBJ whole genome shotgun (WGS) entry which is preliminary data.</text>
</comment>
<name>A0A3A8K7E7_9BACT</name>
<accession>A0A3A8K7E7</accession>
<sequence length="115" mass="12334">MRMDTMRFLATRPGGGTGVAVAGEGQPQVGSPRRGEKLRMGAVGPGDEGAQLLVIIDDEDSHGGFPARSYTTGGKARAGGLPAPFSRRSTPRWQGRRMASRCRLRRPDARLMLLT</sequence>
<dbReference type="EMBL" id="RAWE01000032">
    <property type="protein sequence ID" value="RKH04108.1"/>
    <property type="molecule type" value="Genomic_DNA"/>
</dbReference>
<protein>
    <submittedName>
        <fullName evidence="2">Uncharacterized protein</fullName>
    </submittedName>
</protein>
<reference evidence="3" key="1">
    <citation type="submission" date="2018-09" db="EMBL/GenBank/DDBJ databases">
        <authorList>
            <person name="Livingstone P.G."/>
            <person name="Whitworth D.E."/>
        </authorList>
    </citation>
    <scope>NUCLEOTIDE SEQUENCE [LARGE SCALE GENOMIC DNA]</scope>
    <source>
        <strain evidence="3">CA043D</strain>
    </source>
</reference>
<evidence type="ECO:0000256" key="1">
    <source>
        <dbReference type="SAM" id="MobiDB-lite"/>
    </source>
</evidence>
<proteinExistence type="predicted"/>